<keyword evidence="1" id="KW-0472">Membrane</keyword>
<protein>
    <submittedName>
        <fullName evidence="2">Prepilin-type N-terminal cleavage/methylation domain-containing protein</fullName>
    </submittedName>
</protein>
<sequence length="169" mass="19586">MGYFKQNSGFTLIEIIVVISLISLILFIAIPRFHNTVLTDNTKKTSRWITAKIRALKESAVREHKLYVLNVEMDSNSMWVSHASMTEDELQDASQNAYQLPDDIRVLAVEYPHDDKIEAGRADIYFYEKGYSDMAIIHIENNDNEQLSFLIEPFLQQVKMFPDYVGFED</sequence>
<dbReference type="InterPro" id="IPR045584">
    <property type="entry name" value="Pilin-like"/>
</dbReference>
<dbReference type="Pfam" id="PF07963">
    <property type="entry name" value="N_methyl"/>
    <property type="match status" value="1"/>
</dbReference>
<reference evidence="2 3" key="1">
    <citation type="submission" date="2020-08" db="EMBL/GenBank/DDBJ databases">
        <title>Bridging the membrane lipid divide: bacteria of the FCB group superphylum have the potential to synthesize archaeal ether lipids.</title>
        <authorList>
            <person name="Villanueva L."/>
            <person name="Von Meijenfeldt F.A.B."/>
            <person name="Westbye A.B."/>
            <person name="Yadav S."/>
            <person name="Hopmans E.C."/>
            <person name="Dutilh B.E."/>
            <person name="Sinninghe Damste J.S."/>
        </authorList>
    </citation>
    <scope>NUCLEOTIDE SEQUENCE [LARGE SCALE GENOMIC DNA]</scope>
    <source>
        <strain evidence="2">NIOZ-UU17</strain>
    </source>
</reference>
<accession>A0A8J6P1Y7</accession>
<dbReference type="NCBIfam" id="TIGR02532">
    <property type="entry name" value="IV_pilin_GFxxxE"/>
    <property type="match status" value="1"/>
</dbReference>
<dbReference type="Gene3D" id="3.30.700.10">
    <property type="entry name" value="Glycoprotein, Type 4 Pilin"/>
    <property type="match status" value="1"/>
</dbReference>
<dbReference type="PROSITE" id="PS00409">
    <property type="entry name" value="PROKAR_NTER_METHYL"/>
    <property type="match status" value="1"/>
</dbReference>
<organism evidence="2 3">
    <name type="scientific">Candidatus Desulfatibia vada</name>
    <dbReference type="NCBI Taxonomy" id="2841696"/>
    <lineage>
        <taxon>Bacteria</taxon>
        <taxon>Pseudomonadati</taxon>
        <taxon>Thermodesulfobacteriota</taxon>
        <taxon>Desulfobacteria</taxon>
        <taxon>Desulfobacterales</taxon>
        <taxon>Desulfobacterales incertae sedis</taxon>
        <taxon>Candidatus Desulfatibia</taxon>
    </lineage>
</organism>
<dbReference type="EMBL" id="JACNIG010000418">
    <property type="protein sequence ID" value="MBC8434334.1"/>
    <property type="molecule type" value="Genomic_DNA"/>
</dbReference>
<dbReference type="SUPFAM" id="SSF54523">
    <property type="entry name" value="Pili subunits"/>
    <property type="match status" value="1"/>
</dbReference>
<dbReference type="AlphaFoldDB" id="A0A8J6P1Y7"/>
<keyword evidence="1" id="KW-0812">Transmembrane</keyword>
<evidence type="ECO:0000313" key="2">
    <source>
        <dbReference type="EMBL" id="MBC8434334.1"/>
    </source>
</evidence>
<evidence type="ECO:0000256" key="1">
    <source>
        <dbReference type="SAM" id="Phobius"/>
    </source>
</evidence>
<feature type="transmembrane region" description="Helical" evidence="1">
    <location>
        <begin position="12"/>
        <end position="30"/>
    </location>
</feature>
<name>A0A8J6P1Y7_9BACT</name>
<dbReference type="InterPro" id="IPR012902">
    <property type="entry name" value="N_methyl_site"/>
</dbReference>
<dbReference type="Proteomes" id="UP000605201">
    <property type="component" value="Unassembled WGS sequence"/>
</dbReference>
<keyword evidence="1" id="KW-1133">Transmembrane helix</keyword>
<gene>
    <name evidence="2" type="ORF">H8D96_20690</name>
</gene>
<comment type="caution">
    <text evidence="2">The sequence shown here is derived from an EMBL/GenBank/DDBJ whole genome shotgun (WGS) entry which is preliminary data.</text>
</comment>
<evidence type="ECO:0000313" key="3">
    <source>
        <dbReference type="Proteomes" id="UP000605201"/>
    </source>
</evidence>
<proteinExistence type="predicted"/>